<feature type="transmembrane region" description="Helical" evidence="1">
    <location>
        <begin position="147"/>
        <end position="177"/>
    </location>
</feature>
<name>A0A3G9JFY8_9FIRM</name>
<dbReference type="RefSeq" id="WP_125120030.1">
    <property type="nucleotide sequence ID" value="NZ_AP019309.1"/>
</dbReference>
<dbReference type="InParanoid" id="A0A3G9JFY8"/>
<feature type="transmembrane region" description="Helical" evidence="1">
    <location>
        <begin position="115"/>
        <end position="135"/>
    </location>
</feature>
<organism evidence="2 3">
    <name type="scientific">Intestinibaculum porci</name>
    <dbReference type="NCBI Taxonomy" id="2487118"/>
    <lineage>
        <taxon>Bacteria</taxon>
        <taxon>Bacillati</taxon>
        <taxon>Bacillota</taxon>
        <taxon>Erysipelotrichia</taxon>
        <taxon>Erysipelotrichales</taxon>
        <taxon>Erysipelotrichaceae</taxon>
        <taxon>Intestinibaculum</taxon>
    </lineage>
</organism>
<dbReference type="Proteomes" id="UP000268059">
    <property type="component" value="Chromosome"/>
</dbReference>
<accession>A0A3G9JFY8</accession>
<gene>
    <name evidence="2" type="ORF">SG0102_22190</name>
</gene>
<feature type="transmembrane region" description="Helical" evidence="1">
    <location>
        <begin position="327"/>
        <end position="346"/>
    </location>
</feature>
<keyword evidence="1" id="KW-1133">Transmembrane helix</keyword>
<dbReference type="EMBL" id="AP019309">
    <property type="protein sequence ID" value="BBH27285.1"/>
    <property type="molecule type" value="Genomic_DNA"/>
</dbReference>
<reference evidence="2 3" key="1">
    <citation type="submission" date="2018-11" db="EMBL/GenBank/DDBJ databases">
        <title>Novel Erysipelotrichaceae bacterium isolated from small intestine of a swine.</title>
        <authorList>
            <person name="Kim J.S."/>
            <person name="Choe H."/>
            <person name="Lee Y.R."/>
            <person name="Kim K.M."/>
            <person name="Park D.S."/>
        </authorList>
    </citation>
    <scope>NUCLEOTIDE SEQUENCE [LARGE SCALE GENOMIC DNA]</scope>
    <source>
        <strain evidence="2 3">SG0102</strain>
    </source>
</reference>
<evidence type="ECO:0000313" key="2">
    <source>
        <dbReference type="EMBL" id="BBH27285.1"/>
    </source>
</evidence>
<feature type="transmembrane region" description="Helical" evidence="1">
    <location>
        <begin position="295"/>
        <end position="315"/>
    </location>
</feature>
<keyword evidence="1" id="KW-0472">Membrane</keyword>
<feature type="transmembrane region" description="Helical" evidence="1">
    <location>
        <begin position="358"/>
        <end position="376"/>
    </location>
</feature>
<feature type="transmembrane region" description="Helical" evidence="1">
    <location>
        <begin position="388"/>
        <end position="405"/>
    </location>
</feature>
<evidence type="ECO:0000313" key="3">
    <source>
        <dbReference type="Proteomes" id="UP000268059"/>
    </source>
</evidence>
<dbReference type="AlphaFoldDB" id="A0A3G9JFY8"/>
<dbReference type="KEGG" id="ebm:SG0102_22190"/>
<evidence type="ECO:0008006" key="4">
    <source>
        <dbReference type="Google" id="ProtNLM"/>
    </source>
</evidence>
<keyword evidence="3" id="KW-1185">Reference proteome</keyword>
<keyword evidence="1" id="KW-0812">Transmembrane</keyword>
<proteinExistence type="predicted"/>
<feature type="transmembrane region" description="Helical" evidence="1">
    <location>
        <begin position="197"/>
        <end position="230"/>
    </location>
</feature>
<protein>
    <recommendedName>
        <fullName evidence="4">Glycosyltransferase RgtA/B/C/D-like domain-containing protein</fullName>
    </recommendedName>
</protein>
<feature type="transmembrane region" description="Helical" evidence="1">
    <location>
        <begin position="237"/>
        <end position="259"/>
    </location>
</feature>
<dbReference type="OrthoDB" id="2005760at2"/>
<sequence>MKKKTFYLTLIILQLVLAVYTGSQKKSFFGDEIFSYGLANSENYSFLGKQSATQVSHNHGWVDQSYFKDYVTVQKKDAFTYDAPYRNQVNDVHPPLYYVLLHTICSLFPNSFSKWYGLGLNIGILIIIDLLLYHIAKYFLKSELKSLLTVALWSCSAAGLSDIILIRMYLLLTLAYLVFLQMHIKIFKDHSYTVKNFLLLFFSVMLGGLTHYYFYPFAFFMAASVCVYLLVKNRGALLAYMTSLLAGFACNLMIFPATLTHVFGGYRGTQVVTNLQGRTENVFTKYYLGWINNSMFGGLMLYVFAIFFIVCLVIYLRQKDIKVKDHISPLFTLYSFTTIMSGIVIIKGSQMAQPRYIYALYPWLALLIVGMLSLIVQMFKVNTHTKGFILSVLTLFIAGLSIYQYNVDCLYSDYPAIEAKAKRVKGADCLIYQNPGWTDFYTAMPLKFNYDESYFFTSQEIPSLSKILAKRQSKDQIVVLLPDSFTKSQVKQTMKVICQSTHKKHYQAVYSYYSQAFLLS</sequence>
<evidence type="ECO:0000256" key="1">
    <source>
        <dbReference type="SAM" id="Phobius"/>
    </source>
</evidence>